<sequence length="96" mass="10234">MPPSSPKPNRRPTVTAEATKSLAAFAREIIGYAFDGMDADGASIQALALHHGLLVKEPYDPKRHGPSMEAVPGDDWYTFAGPLAALPLQPEGESYA</sequence>
<dbReference type="Proteomes" id="UP000180215">
    <property type="component" value="Unassembled WGS sequence"/>
</dbReference>
<evidence type="ECO:0000313" key="1">
    <source>
        <dbReference type="EMBL" id="OHV15913.1"/>
    </source>
</evidence>
<evidence type="ECO:0000313" key="2">
    <source>
        <dbReference type="Proteomes" id="UP000180215"/>
    </source>
</evidence>
<dbReference type="EMBL" id="MNAO01000194">
    <property type="protein sequence ID" value="OHV15913.1"/>
    <property type="molecule type" value="Genomic_DNA"/>
</dbReference>
<accession>A0A1S1NYW2</accession>
<protein>
    <submittedName>
        <fullName evidence="1">Uncharacterized protein</fullName>
    </submittedName>
</protein>
<name>A0A1S1NYW2_METEX</name>
<dbReference type="AlphaFoldDB" id="A0A1S1NYW2"/>
<comment type="caution">
    <text evidence="1">The sequence shown here is derived from an EMBL/GenBank/DDBJ whole genome shotgun (WGS) entry which is preliminary data.</text>
</comment>
<proteinExistence type="predicted"/>
<reference evidence="1 2" key="1">
    <citation type="submission" date="2016-10" db="EMBL/GenBank/DDBJ databases">
        <title>Draft genome sequence of Methylobacterium extorquens CP3, a seed endophyte of Crotalaria pumila with plant growth-promoting and metal tolerance properties.</title>
        <authorList>
            <person name="Sanchez-Lopez A.S."/>
            <person name="Van Hamme J.D."/>
            <person name="Thijs S."/>
            <person name="Mcammond B.M."/>
            <person name="Stevens V."/>
            <person name="Gonzalez-Chavez M.D.C."/>
            <person name="Vangronsveld J."/>
        </authorList>
    </citation>
    <scope>NUCLEOTIDE SEQUENCE [LARGE SCALE GENOMIC DNA]</scope>
    <source>
        <strain evidence="1 2">CP3</strain>
    </source>
</reference>
<organism evidence="1 2">
    <name type="scientific">Methylorubrum extorquens</name>
    <name type="common">Methylobacterium dichloromethanicum</name>
    <name type="synonym">Methylobacterium extorquens</name>
    <dbReference type="NCBI Taxonomy" id="408"/>
    <lineage>
        <taxon>Bacteria</taxon>
        <taxon>Pseudomonadati</taxon>
        <taxon>Pseudomonadota</taxon>
        <taxon>Alphaproteobacteria</taxon>
        <taxon>Hyphomicrobiales</taxon>
        <taxon>Methylobacteriaceae</taxon>
        <taxon>Methylorubrum</taxon>
    </lineage>
</organism>
<gene>
    <name evidence="1" type="ORF">BK022_15710</name>
</gene>